<dbReference type="Pfam" id="PF00583">
    <property type="entry name" value="Acetyltransf_1"/>
    <property type="match status" value="1"/>
</dbReference>
<sequence>MAIRVITCSGEAVTPYLGDLARLRIEVFRDYPYLYEGDAAYEQRYLTAYARSPRSVFVLALDGDAVVGASTGIPLADDGDAFHQPFLEHGMLLSDVFYFGESVLLDAYRGQGLGHRFFDEREAHARHLGGFRWTAFCAVERNPDDPRQPEGYRSNDTFWRKRGYQRQDNMFCTLDWKERGDDAPSVHRLRFWLRPLDA</sequence>
<dbReference type="SUPFAM" id="SSF55729">
    <property type="entry name" value="Acyl-CoA N-acyltransferases (Nat)"/>
    <property type="match status" value="1"/>
</dbReference>
<dbReference type="PROSITE" id="PS51186">
    <property type="entry name" value="GNAT"/>
    <property type="match status" value="1"/>
</dbReference>
<accession>A0ABW8K766</accession>
<keyword evidence="3" id="KW-1185">Reference proteome</keyword>
<dbReference type="Gene3D" id="3.40.630.30">
    <property type="match status" value="1"/>
</dbReference>
<organism evidence="2 3">
    <name type="scientific">Dyella koreensis</name>
    <dbReference type="NCBI Taxonomy" id="311235"/>
    <lineage>
        <taxon>Bacteria</taxon>
        <taxon>Pseudomonadati</taxon>
        <taxon>Pseudomonadota</taxon>
        <taxon>Gammaproteobacteria</taxon>
        <taxon>Lysobacterales</taxon>
        <taxon>Rhodanobacteraceae</taxon>
        <taxon>Dyella</taxon>
    </lineage>
</organism>
<name>A0ABW8K766_9GAMM</name>
<evidence type="ECO:0000313" key="3">
    <source>
        <dbReference type="Proteomes" id="UP001620408"/>
    </source>
</evidence>
<dbReference type="InterPro" id="IPR000182">
    <property type="entry name" value="GNAT_dom"/>
</dbReference>
<feature type="domain" description="N-acetyltransferase" evidence="1">
    <location>
        <begin position="1"/>
        <end position="182"/>
    </location>
</feature>
<dbReference type="CDD" id="cd04301">
    <property type="entry name" value="NAT_SF"/>
    <property type="match status" value="1"/>
</dbReference>
<comment type="caution">
    <text evidence="2">The sequence shown here is derived from an EMBL/GenBank/DDBJ whole genome shotgun (WGS) entry which is preliminary data.</text>
</comment>
<dbReference type="EMBL" id="JADIKD010000012">
    <property type="protein sequence ID" value="MFK2918671.1"/>
    <property type="molecule type" value="Genomic_DNA"/>
</dbReference>
<evidence type="ECO:0000259" key="1">
    <source>
        <dbReference type="PROSITE" id="PS51186"/>
    </source>
</evidence>
<reference evidence="2 3" key="1">
    <citation type="submission" date="2020-10" db="EMBL/GenBank/DDBJ databases">
        <title>Phylogeny of dyella-like bacteria.</title>
        <authorList>
            <person name="Fu J."/>
        </authorList>
    </citation>
    <scope>NUCLEOTIDE SEQUENCE [LARGE SCALE GENOMIC DNA]</scope>
    <source>
        <strain evidence="2 3">BB4</strain>
    </source>
</reference>
<gene>
    <name evidence="2" type="ORF">ISS97_15455</name>
</gene>
<dbReference type="InterPro" id="IPR016181">
    <property type="entry name" value="Acyl_CoA_acyltransferase"/>
</dbReference>
<evidence type="ECO:0000313" key="2">
    <source>
        <dbReference type="EMBL" id="MFK2918671.1"/>
    </source>
</evidence>
<proteinExistence type="predicted"/>
<dbReference type="RefSeq" id="WP_379983714.1">
    <property type="nucleotide sequence ID" value="NZ_JADIKD010000012.1"/>
</dbReference>
<dbReference type="Proteomes" id="UP001620408">
    <property type="component" value="Unassembled WGS sequence"/>
</dbReference>
<protein>
    <submittedName>
        <fullName evidence="2">GNAT family N-acetyltransferase</fullName>
    </submittedName>
</protein>